<dbReference type="Proteomes" id="UP001374535">
    <property type="component" value="Chromosome 3"/>
</dbReference>
<dbReference type="InterPro" id="IPR009902">
    <property type="entry name" value="DUF1442"/>
</dbReference>
<proteinExistence type="predicted"/>
<reference evidence="1 2" key="1">
    <citation type="journal article" date="2023" name="Life. Sci Alliance">
        <title>Evolutionary insights into 3D genome organization and epigenetic landscape of Vigna mungo.</title>
        <authorList>
            <person name="Junaid A."/>
            <person name="Singh B."/>
            <person name="Bhatia S."/>
        </authorList>
    </citation>
    <scope>NUCLEOTIDE SEQUENCE [LARGE SCALE GENOMIC DNA]</scope>
    <source>
        <strain evidence="1">Urdbean</strain>
    </source>
</reference>
<dbReference type="EMBL" id="CP144698">
    <property type="protein sequence ID" value="WVZ17452.1"/>
    <property type="molecule type" value="Genomic_DNA"/>
</dbReference>
<dbReference type="SUPFAM" id="SSF53335">
    <property type="entry name" value="S-adenosyl-L-methionine-dependent methyltransferases"/>
    <property type="match status" value="1"/>
</dbReference>
<sequence>MKQPFLHTKLAQSSTQRNLPFQRNKHINDMANWSPENAKKAYLQALKMAKRDKEPDIVEFISALAAGNNAQLMVVTGAGVAGSATLALAAAAHQTGGRVICVCCDQIETKPLRKDLGVYADRVEFVVGDVRRLLVGDYKGADFVLVDCDMSNAREAFLAAFKGASRDGAVVVGYNVKHRASRWRQLRASFLPIGEGLLVAKIDPNLKGNNNHRVVRRRSRWIVQVDNCTGEEHIFRVTSPHKKVQIEV</sequence>
<dbReference type="InterPro" id="IPR029063">
    <property type="entry name" value="SAM-dependent_MTases_sf"/>
</dbReference>
<organism evidence="1 2">
    <name type="scientific">Vigna mungo</name>
    <name type="common">Black gram</name>
    <name type="synonym">Phaseolus mungo</name>
    <dbReference type="NCBI Taxonomy" id="3915"/>
    <lineage>
        <taxon>Eukaryota</taxon>
        <taxon>Viridiplantae</taxon>
        <taxon>Streptophyta</taxon>
        <taxon>Embryophyta</taxon>
        <taxon>Tracheophyta</taxon>
        <taxon>Spermatophyta</taxon>
        <taxon>Magnoliopsida</taxon>
        <taxon>eudicotyledons</taxon>
        <taxon>Gunneridae</taxon>
        <taxon>Pentapetalae</taxon>
        <taxon>rosids</taxon>
        <taxon>fabids</taxon>
        <taxon>Fabales</taxon>
        <taxon>Fabaceae</taxon>
        <taxon>Papilionoideae</taxon>
        <taxon>50 kb inversion clade</taxon>
        <taxon>NPAAA clade</taxon>
        <taxon>indigoferoid/millettioid clade</taxon>
        <taxon>Phaseoleae</taxon>
        <taxon>Vigna</taxon>
    </lineage>
</organism>
<evidence type="ECO:0008006" key="3">
    <source>
        <dbReference type="Google" id="ProtNLM"/>
    </source>
</evidence>
<name>A0AAQ3NZ31_VIGMU</name>
<dbReference type="PANTHER" id="PTHR33593">
    <property type="entry name" value="DUF1442 FAMILY PROTEIN"/>
    <property type="match status" value="1"/>
</dbReference>
<protein>
    <recommendedName>
        <fullName evidence="3">S-adenosyl-L-methionine-dependent methyltransferase</fullName>
    </recommendedName>
</protein>
<gene>
    <name evidence="1" type="ORF">V8G54_010434</name>
</gene>
<evidence type="ECO:0000313" key="1">
    <source>
        <dbReference type="EMBL" id="WVZ17452.1"/>
    </source>
</evidence>
<accession>A0AAQ3NZ31</accession>
<dbReference type="PANTHER" id="PTHR33593:SF17">
    <property type="entry name" value="DUF1442 FAMILY PROTEIN"/>
    <property type="match status" value="1"/>
</dbReference>
<dbReference type="Pfam" id="PF07279">
    <property type="entry name" value="DUF1442"/>
    <property type="match status" value="1"/>
</dbReference>
<evidence type="ECO:0000313" key="2">
    <source>
        <dbReference type="Proteomes" id="UP001374535"/>
    </source>
</evidence>
<keyword evidence="2" id="KW-1185">Reference proteome</keyword>
<dbReference type="AlphaFoldDB" id="A0AAQ3NZ31"/>
<dbReference type="Gene3D" id="3.40.50.150">
    <property type="entry name" value="Vaccinia Virus protein VP39"/>
    <property type="match status" value="1"/>
</dbReference>